<keyword evidence="3 7" id="KW-0812">Transmembrane</keyword>
<dbReference type="InterPro" id="IPR001594">
    <property type="entry name" value="Palmitoyltrfase_DHHC"/>
</dbReference>
<feature type="transmembrane region" description="Helical" evidence="7">
    <location>
        <begin position="57"/>
        <end position="78"/>
    </location>
</feature>
<feature type="transmembrane region" description="Helical" evidence="7">
    <location>
        <begin position="195"/>
        <end position="216"/>
    </location>
</feature>
<evidence type="ECO:0000256" key="7">
    <source>
        <dbReference type="RuleBase" id="RU079119"/>
    </source>
</evidence>
<keyword evidence="2 7" id="KW-0808">Transferase</keyword>
<protein>
    <recommendedName>
        <fullName evidence="7">Palmitoyltransferase</fullName>
        <ecNumber evidence="7">2.3.1.225</ecNumber>
    </recommendedName>
</protein>
<dbReference type="EC" id="2.3.1.225" evidence="7"/>
<dbReference type="GO" id="GO:0016020">
    <property type="term" value="C:membrane"/>
    <property type="evidence" value="ECO:0007669"/>
    <property type="project" value="UniProtKB-SubCell"/>
</dbReference>
<keyword evidence="5 7" id="KW-0472">Membrane</keyword>
<evidence type="ECO:0000313" key="11">
    <source>
        <dbReference type="Proteomes" id="UP001295684"/>
    </source>
</evidence>
<dbReference type="GO" id="GO:0019706">
    <property type="term" value="F:protein-cysteine S-palmitoyltransferase activity"/>
    <property type="evidence" value="ECO:0007669"/>
    <property type="project" value="UniProtKB-EC"/>
</dbReference>
<evidence type="ECO:0000256" key="4">
    <source>
        <dbReference type="ARBA" id="ARBA00022989"/>
    </source>
</evidence>
<feature type="transmembrane region" description="Helical" evidence="7">
    <location>
        <begin position="228"/>
        <end position="252"/>
    </location>
</feature>
<dbReference type="AlphaFoldDB" id="Q3I4W7"/>
<evidence type="ECO:0000256" key="1">
    <source>
        <dbReference type="ARBA" id="ARBA00004141"/>
    </source>
</evidence>
<reference evidence="10" key="2">
    <citation type="submission" date="2023-07" db="EMBL/GenBank/DDBJ databases">
        <authorList>
            <consortium name="AG Swart"/>
            <person name="Singh M."/>
            <person name="Singh A."/>
            <person name="Seah K."/>
            <person name="Emmerich C."/>
        </authorList>
    </citation>
    <scope>NUCLEOTIDE SEQUENCE</scope>
    <source>
        <strain evidence="10">DP1</strain>
    </source>
</reference>
<dbReference type="OrthoDB" id="298128at2759"/>
<name>Q3I4W7_EUPCR</name>
<evidence type="ECO:0000256" key="3">
    <source>
        <dbReference type="ARBA" id="ARBA00022692"/>
    </source>
</evidence>
<dbReference type="EMBL" id="DQ114958">
    <property type="protein sequence ID" value="AAZ94905.1"/>
    <property type="molecule type" value="Genomic_DNA"/>
</dbReference>
<sequence length="353" mass="41183">MSLLAKVSKEFNKKSESALSVMMRLIGPAFIVVMWGLVCYFTFFYFYIMAGAMKMTFPFWICFPYHLLICFTFFCVLYNHTMACLIKPGNIKNLRDDMQMFKRNKMYGKLTSNEELFKKHFVNENPSLEMRHLIKFRFKELPSYDANACPYFCTHCKDLKLIMAHHCSICNDCILHRDHHCPWINNCIGMNNARYFLLFLFYVLCGCVEAVIPSYVTLQTFPFGDQYYSILASSLTMSLVLGGMMIGFNLYTVAKIANIFNMGDPTLKFWQAKAEKLGVGLYDSSNPEHMKFQGIRDNLFKTFGTRSFIKMLLPSFRDLPFFGHEWTLEIMELDAEMAALEHQNIDEMNEYVL</sequence>
<organism evidence="9">
    <name type="scientific">Euplotes crassus</name>
    <dbReference type="NCBI Taxonomy" id="5936"/>
    <lineage>
        <taxon>Eukaryota</taxon>
        <taxon>Sar</taxon>
        <taxon>Alveolata</taxon>
        <taxon>Ciliophora</taxon>
        <taxon>Intramacronucleata</taxon>
        <taxon>Spirotrichea</taxon>
        <taxon>Hypotrichia</taxon>
        <taxon>Euplotida</taxon>
        <taxon>Euplotidae</taxon>
        <taxon>Moneuplotes</taxon>
    </lineage>
</organism>
<reference evidence="9" key="1">
    <citation type="journal article" date="2005" name="Eukaryot. Cell">
        <title>Sequencing of random Euplotes crassus macronuclear genes supports a high frequency of +1 translational frameshifting.</title>
        <authorList>
            <person name="Klobutcher L.A."/>
        </authorList>
    </citation>
    <scope>NUCLEOTIDE SEQUENCE</scope>
    <source>
        <strain evidence="9">X1</strain>
    </source>
</reference>
<dbReference type="InterPro" id="IPR039859">
    <property type="entry name" value="PFA4/ZDH16/20/ERF2-like"/>
</dbReference>
<comment type="subcellular location">
    <subcellularLocation>
        <location evidence="1">Membrane</location>
        <topology evidence="1">Multi-pass membrane protein</topology>
    </subcellularLocation>
</comment>
<evidence type="ECO:0000256" key="5">
    <source>
        <dbReference type="ARBA" id="ARBA00023136"/>
    </source>
</evidence>
<keyword evidence="4 7" id="KW-1133">Transmembrane helix</keyword>
<keyword evidence="6 7" id="KW-0012">Acyltransferase</keyword>
<evidence type="ECO:0000313" key="9">
    <source>
        <dbReference type="EMBL" id="AAZ94905.1"/>
    </source>
</evidence>
<evidence type="ECO:0000313" key="10">
    <source>
        <dbReference type="EMBL" id="CAI2373991.1"/>
    </source>
</evidence>
<keyword evidence="11" id="KW-1185">Reference proteome</keyword>
<gene>
    <name evidence="10" type="ORF">ECRASSUSDP1_LOCUS15340</name>
</gene>
<evidence type="ECO:0000256" key="2">
    <source>
        <dbReference type="ARBA" id="ARBA00022679"/>
    </source>
</evidence>
<proteinExistence type="inferred from homology"/>
<feature type="domain" description="Palmitoyltransferase DHHC" evidence="8">
    <location>
        <begin position="151"/>
        <end position="238"/>
    </location>
</feature>
<dbReference type="Proteomes" id="UP001295684">
    <property type="component" value="Unassembled WGS sequence"/>
</dbReference>
<feature type="transmembrane region" description="Helical" evidence="7">
    <location>
        <begin position="21"/>
        <end position="45"/>
    </location>
</feature>
<dbReference type="PROSITE" id="PS50216">
    <property type="entry name" value="DHHC"/>
    <property type="match status" value="1"/>
</dbReference>
<comment type="domain">
    <text evidence="7">The DHHC domain is required for palmitoyltransferase activity.</text>
</comment>
<accession>Q3I4W7</accession>
<dbReference type="Pfam" id="PF01529">
    <property type="entry name" value="DHHC"/>
    <property type="match status" value="1"/>
</dbReference>
<dbReference type="PANTHER" id="PTHR12246">
    <property type="entry name" value="PALMITOYLTRANSFERASE ZDHHC16"/>
    <property type="match status" value="1"/>
</dbReference>
<comment type="catalytic activity">
    <reaction evidence="7">
        <text>L-cysteinyl-[protein] + hexadecanoyl-CoA = S-hexadecanoyl-L-cysteinyl-[protein] + CoA</text>
        <dbReference type="Rhea" id="RHEA:36683"/>
        <dbReference type="Rhea" id="RHEA-COMP:10131"/>
        <dbReference type="Rhea" id="RHEA-COMP:11032"/>
        <dbReference type="ChEBI" id="CHEBI:29950"/>
        <dbReference type="ChEBI" id="CHEBI:57287"/>
        <dbReference type="ChEBI" id="CHEBI:57379"/>
        <dbReference type="ChEBI" id="CHEBI:74151"/>
        <dbReference type="EC" id="2.3.1.225"/>
    </reaction>
</comment>
<evidence type="ECO:0000259" key="8">
    <source>
        <dbReference type="Pfam" id="PF01529"/>
    </source>
</evidence>
<evidence type="ECO:0000256" key="6">
    <source>
        <dbReference type="ARBA" id="ARBA00023315"/>
    </source>
</evidence>
<comment type="similarity">
    <text evidence="7">Belongs to the DHHC palmitoyltransferase family.</text>
</comment>
<dbReference type="EMBL" id="CAMPGE010015363">
    <property type="protein sequence ID" value="CAI2373991.1"/>
    <property type="molecule type" value="Genomic_DNA"/>
</dbReference>